<dbReference type="PRINTS" id="PR00838">
    <property type="entry name" value="V5ALLERGEN"/>
</dbReference>
<keyword evidence="4" id="KW-0472">Membrane</keyword>
<evidence type="ECO:0000256" key="1">
    <source>
        <dbReference type="ARBA" id="ARBA00004613"/>
    </source>
</evidence>
<evidence type="ECO:0000313" key="7">
    <source>
        <dbReference type="Proteomes" id="UP000075886"/>
    </source>
</evidence>
<dbReference type="AlphaFoldDB" id="A0A182QW82"/>
<dbReference type="Gene3D" id="1.10.10.740">
    <property type="entry name" value="Crisp domain"/>
    <property type="match status" value="1"/>
</dbReference>
<dbReference type="Pfam" id="PF00188">
    <property type="entry name" value="CAP"/>
    <property type="match status" value="1"/>
</dbReference>
<dbReference type="InterPro" id="IPR035940">
    <property type="entry name" value="CAP_sf"/>
</dbReference>
<dbReference type="InterPro" id="IPR042076">
    <property type="entry name" value="Crisp-like_dom"/>
</dbReference>
<dbReference type="VEuPathDB" id="VectorBase:AFAF018108"/>
<keyword evidence="4" id="KW-0812">Transmembrane</keyword>
<dbReference type="Gene3D" id="3.40.33.10">
    <property type="entry name" value="CAP"/>
    <property type="match status" value="1"/>
</dbReference>
<dbReference type="SUPFAM" id="SSF55797">
    <property type="entry name" value="PR-1-like"/>
    <property type="match status" value="1"/>
</dbReference>
<dbReference type="PRINTS" id="PR00837">
    <property type="entry name" value="V5TPXLIKE"/>
</dbReference>
<keyword evidence="4" id="KW-1133">Transmembrane helix</keyword>
<dbReference type="PROSITE" id="PS01009">
    <property type="entry name" value="CRISP_1"/>
    <property type="match status" value="1"/>
</dbReference>
<dbReference type="STRING" id="69004.A0A182QW82"/>
<reference evidence="7" key="1">
    <citation type="submission" date="2014-01" db="EMBL/GenBank/DDBJ databases">
        <title>The Genome Sequence of Anopheles farauti FAR1 (V2).</title>
        <authorList>
            <consortium name="The Broad Institute Genomics Platform"/>
            <person name="Neafsey D.E."/>
            <person name="Besansky N."/>
            <person name="Howell P."/>
            <person name="Walton C."/>
            <person name="Young S.K."/>
            <person name="Zeng Q."/>
            <person name="Gargeya S."/>
            <person name="Fitzgerald M."/>
            <person name="Haas B."/>
            <person name="Abouelleil A."/>
            <person name="Allen A.W."/>
            <person name="Alvarado L."/>
            <person name="Arachchi H.M."/>
            <person name="Berlin A.M."/>
            <person name="Chapman S.B."/>
            <person name="Gainer-Dewar J."/>
            <person name="Goldberg J."/>
            <person name="Griggs A."/>
            <person name="Gujja S."/>
            <person name="Hansen M."/>
            <person name="Howarth C."/>
            <person name="Imamovic A."/>
            <person name="Ireland A."/>
            <person name="Larimer J."/>
            <person name="McCowan C."/>
            <person name="Murphy C."/>
            <person name="Pearson M."/>
            <person name="Poon T.W."/>
            <person name="Priest M."/>
            <person name="Roberts A."/>
            <person name="Saif S."/>
            <person name="Shea T."/>
            <person name="Sisk P."/>
            <person name="Sykes S."/>
            <person name="Wortman J."/>
            <person name="Nusbaum C."/>
            <person name="Birren B."/>
        </authorList>
    </citation>
    <scope>NUCLEOTIDE SEQUENCE [LARGE SCALE GENOMIC DNA]</scope>
    <source>
        <strain evidence="7">FAR1</strain>
    </source>
</reference>
<evidence type="ECO:0000313" key="6">
    <source>
        <dbReference type="EnsemblMetazoa" id="AFAF018108-PA"/>
    </source>
</evidence>
<protein>
    <recommendedName>
        <fullName evidence="5">SCP domain-containing protein</fullName>
    </recommendedName>
</protein>
<evidence type="ECO:0000256" key="4">
    <source>
        <dbReference type="SAM" id="Phobius"/>
    </source>
</evidence>
<sequence length="402" mass="44906">MRKNYTLPQTSSDIDSTTTNRDNHLGFQDLIVVGTVASSQRLPPDILGPEIFFSRSRTFKSVHSSTAAGPDVVVWSSGSSLVADKFGSLAVVSVNAAGKYQNVCERVCEAGRKAKVSSTTMIVRGPKMVRPASGLLLLLVLLFAICFDLSGGWRYDRLPRLYGDKVPTKAISPRLRKVQRRIVMLHDSYRTKVVPPAANMLNMKWHHGAARSAQKWANQCRVLTHDTPKGRWIDSFGACGQNIFVSTHRVPWMFALRTWFLERQNFTYGSNRNDLKSVGHYTQMVWAATHKVGCGLTKCPKGGPRGKPFYNYVCNYCPIGNHEEKLGLPYKRGRPCGSCQSHCLSRKIKLCTNSCSTADLWANCRDLYRTWPGWLCNTATPEGLERQRNCAATCTCHGKVHD</sequence>
<feature type="region of interest" description="Disordered" evidence="3">
    <location>
        <begin position="1"/>
        <end position="20"/>
    </location>
</feature>
<evidence type="ECO:0000256" key="3">
    <source>
        <dbReference type="SAM" id="MobiDB-lite"/>
    </source>
</evidence>
<organism evidence="6 7">
    <name type="scientific">Anopheles farauti</name>
    <dbReference type="NCBI Taxonomy" id="69004"/>
    <lineage>
        <taxon>Eukaryota</taxon>
        <taxon>Metazoa</taxon>
        <taxon>Ecdysozoa</taxon>
        <taxon>Arthropoda</taxon>
        <taxon>Hexapoda</taxon>
        <taxon>Insecta</taxon>
        <taxon>Pterygota</taxon>
        <taxon>Neoptera</taxon>
        <taxon>Endopterygota</taxon>
        <taxon>Diptera</taxon>
        <taxon>Nematocera</taxon>
        <taxon>Culicoidea</taxon>
        <taxon>Culicidae</taxon>
        <taxon>Anophelinae</taxon>
        <taxon>Anopheles</taxon>
    </lineage>
</organism>
<dbReference type="EnsemblMetazoa" id="AFAF018108-RA">
    <property type="protein sequence ID" value="AFAF018108-PA"/>
    <property type="gene ID" value="AFAF018108"/>
</dbReference>
<name>A0A182QW82_9DIPT</name>
<accession>A0A182QW82</accession>
<dbReference type="SUPFAM" id="SSF57546">
    <property type="entry name" value="Crisp domain-like"/>
    <property type="match status" value="1"/>
</dbReference>
<dbReference type="PANTHER" id="PTHR10334">
    <property type="entry name" value="CYSTEINE-RICH SECRETORY PROTEIN-RELATED"/>
    <property type="match status" value="1"/>
</dbReference>
<dbReference type="EMBL" id="AXCN02000840">
    <property type="status" value="NOT_ANNOTATED_CDS"/>
    <property type="molecule type" value="Genomic_DNA"/>
</dbReference>
<reference evidence="6" key="2">
    <citation type="submission" date="2020-05" db="UniProtKB">
        <authorList>
            <consortium name="EnsemblMetazoa"/>
        </authorList>
    </citation>
    <scope>IDENTIFICATION</scope>
    <source>
        <strain evidence="6">FAR1</strain>
    </source>
</reference>
<proteinExistence type="predicted"/>
<dbReference type="Pfam" id="PF08562">
    <property type="entry name" value="Crisp"/>
    <property type="match status" value="1"/>
</dbReference>
<dbReference type="SMART" id="SM00198">
    <property type="entry name" value="SCP"/>
    <property type="match status" value="1"/>
</dbReference>
<keyword evidence="7" id="KW-1185">Reference proteome</keyword>
<dbReference type="InterPro" id="IPR018244">
    <property type="entry name" value="Allrgn_V5/Tpx1_CS"/>
</dbReference>
<dbReference type="InterPro" id="IPR001283">
    <property type="entry name" value="CRISP-related"/>
</dbReference>
<evidence type="ECO:0000259" key="5">
    <source>
        <dbReference type="SMART" id="SM00198"/>
    </source>
</evidence>
<dbReference type="Proteomes" id="UP000075886">
    <property type="component" value="Unassembled WGS sequence"/>
</dbReference>
<evidence type="ECO:0000256" key="2">
    <source>
        <dbReference type="ARBA" id="ARBA00022525"/>
    </source>
</evidence>
<dbReference type="GO" id="GO:0005576">
    <property type="term" value="C:extracellular region"/>
    <property type="evidence" value="ECO:0007669"/>
    <property type="project" value="UniProtKB-SubCell"/>
</dbReference>
<comment type="subcellular location">
    <subcellularLocation>
        <location evidence="1">Secreted</location>
    </subcellularLocation>
</comment>
<dbReference type="InterPro" id="IPR014044">
    <property type="entry name" value="CAP_dom"/>
</dbReference>
<keyword evidence="2" id="KW-0964">Secreted</keyword>
<feature type="transmembrane region" description="Helical" evidence="4">
    <location>
        <begin position="134"/>
        <end position="153"/>
    </location>
</feature>
<dbReference type="FunFam" id="3.40.33.10:FF:000027">
    <property type="entry name" value="Cysteine-rich venom protein kaouthin-1"/>
    <property type="match status" value="1"/>
</dbReference>
<feature type="domain" description="SCP" evidence="5">
    <location>
        <begin position="177"/>
        <end position="324"/>
    </location>
</feature>
<dbReference type="InterPro" id="IPR013871">
    <property type="entry name" value="Cysteine_rich_secretory"/>
</dbReference>
<dbReference type="InterPro" id="IPR002413">
    <property type="entry name" value="V5_allergen-like"/>
</dbReference>